<keyword evidence="1" id="KW-0812">Transmembrane</keyword>
<geneLocation type="mitochondrion" evidence="2"/>
<accession>A0A6H1PGA1</accession>
<protein>
    <submittedName>
        <fullName evidence="2">ATP synthase F0 subunit 8</fullName>
    </submittedName>
</protein>
<name>A0A6H1PGA1_9MOLL</name>
<proteinExistence type="predicted"/>
<reference evidence="2" key="1">
    <citation type="journal article" date="2020" name="BMC Evol. Biol.">
        <title>A mitogenomic phylogeny of chitons (Mollusca: Polyplacophora).</title>
        <authorList>
            <person name="Irisarri I."/>
            <person name="Uribe J.E."/>
            <person name="Eernisse D.J."/>
            <person name="Zardoya R."/>
        </authorList>
    </citation>
    <scope>NUCLEOTIDE SEQUENCE</scope>
</reference>
<sequence length="55" mass="7074">MPQLSPLSWLILFFMFWFNLFSISVFLWWIKENKYNLFFKKTIIKKYNFNKKWAW</sequence>
<keyword evidence="1" id="KW-1133">Transmembrane helix</keyword>
<keyword evidence="2" id="KW-0496">Mitochondrion</keyword>
<feature type="transmembrane region" description="Helical" evidence="1">
    <location>
        <begin position="6"/>
        <end position="30"/>
    </location>
</feature>
<evidence type="ECO:0000313" key="2">
    <source>
        <dbReference type="EMBL" id="QIZ12649.1"/>
    </source>
</evidence>
<dbReference type="AlphaFoldDB" id="A0A6H1PGA1"/>
<organism evidence="2">
    <name type="scientific">Callochiton steinenii</name>
    <dbReference type="NCBI Taxonomy" id="2719128"/>
    <lineage>
        <taxon>Eukaryota</taxon>
        <taxon>Metazoa</taxon>
        <taxon>Spiralia</taxon>
        <taxon>Lophotrochozoa</taxon>
        <taxon>Mollusca</taxon>
        <taxon>Polyplacophora</taxon>
        <taxon>Neoloricata</taxon>
        <taxon>Chitonida</taxon>
        <taxon>Chitonina</taxon>
        <taxon>Callochitonidae</taxon>
        <taxon>Callochiton</taxon>
    </lineage>
</organism>
<evidence type="ECO:0000256" key="1">
    <source>
        <dbReference type="SAM" id="Phobius"/>
    </source>
</evidence>
<gene>
    <name evidence="2" type="primary">ATP8</name>
</gene>
<keyword evidence="1" id="KW-0472">Membrane</keyword>
<dbReference type="EMBL" id="MN864061">
    <property type="protein sequence ID" value="QIZ12649.1"/>
    <property type="molecule type" value="Genomic_DNA"/>
</dbReference>